<name>A0AA37WI47_9ALTE</name>
<dbReference type="InterPro" id="IPR003347">
    <property type="entry name" value="JmjC_dom"/>
</dbReference>
<keyword evidence="6" id="KW-1185">Reference proteome</keyword>
<comment type="cofactor">
    <cofactor evidence="1">
        <name>Fe(2+)</name>
        <dbReference type="ChEBI" id="CHEBI:29033"/>
    </cofactor>
</comment>
<dbReference type="Gene3D" id="2.60.120.650">
    <property type="entry name" value="Cupin"/>
    <property type="match status" value="1"/>
</dbReference>
<gene>
    <name evidence="5" type="primary">ycfD</name>
    <name evidence="5" type="ORF">GCM10007852_14100</name>
</gene>
<dbReference type="Proteomes" id="UP001156601">
    <property type="component" value="Unassembled WGS sequence"/>
</dbReference>
<keyword evidence="2" id="KW-0479">Metal-binding</keyword>
<protein>
    <submittedName>
        <fullName evidence="5">50S ribosomal protein L16 arginine hydroxylase</fullName>
    </submittedName>
</protein>
<dbReference type="PROSITE" id="PS51184">
    <property type="entry name" value="JMJC"/>
    <property type="match status" value="1"/>
</dbReference>
<keyword evidence="5" id="KW-0689">Ribosomal protein</keyword>
<dbReference type="GO" id="GO:0016706">
    <property type="term" value="F:2-oxoglutarate-dependent dioxygenase activity"/>
    <property type="evidence" value="ECO:0007669"/>
    <property type="project" value="TreeGrafter"/>
</dbReference>
<dbReference type="Pfam" id="PF08007">
    <property type="entry name" value="JmjC_2"/>
    <property type="match status" value="1"/>
</dbReference>
<dbReference type="PANTHER" id="PTHR13096:SF8">
    <property type="entry name" value="RIBOSOMAL OXYGENASE 1"/>
    <property type="match status" value="1"/>
</dbReference>
<dbReference type="RefSeq" id="WP_284216796.1">
    <property type="nucleotide sequence ID" value="NZ_BSOT01000005.1"/>
</dbReference>
<organism evidence="5 6">
    <name type="scientific">Agaribacter marinus</name>
    <dbReference type="NCBI Taxonomy" id="1431249"/>
    <lineage>
        <taxon>Bacteria</taxon>
        <taxon>Pseudomonadati</taxon>
        <taxon>Pseudomonadota</taxon>
        <taxon>Gammaproteobacteria</taxon>
        <taxon>Alteromonadales</taxon>
        <taxon>Alteromonadaceae</taxon>
        <taxon>Agaribacter</taxon>
    </lineage>
</organism>
<dbReference type="AlphaFoldDB" id="A0AA37WI47"/>
<reference evidence="5" key="2">
    <citation type="submission" date="2023-01" db="EMBL/GenBank/DDBJ databases">
        <title>Draft genome sequence of Agaribacter marinus strain NBRC 110023.</title>
        <authorList>
            <person name="Sun Q."/>
            <person name="Mori K."/>
        </authorList>
    </citation>
    <scope>NUCLEOTIDE SEQUENCE</scope>
    <source>
        <strain evidence="5">NBRC 110023</strain>
    </source>
</reference>
<evidence type="ECO:0000313" key="5">
    <source>
        <dbReference type="EMBL" id="GLR70502.1"/>
    </source>
</evidence>
<evidence type="ECO:0000259" key="4">
    <source>
        <dbReference type="PROSITE" id="PS51184"/>
    </source>
</evidence>
<evidence type="ECO:0000313" key="6">
    <source>
        <dbReference type="Proteomes" id="UP001156601"/>
    </source>
</evidence>
<reference evidence="5" key="1">
    <citation type="journal article" date="2014" name="Int. J. Syst. Evol. Microbiol.">
        <title>Complete genome sequence of Corynebacterium casei LMG S-19264T (=DSM 44701T), isolated from a smear-ripened cheese.</title>
        <authorList>
            <consortium name="US DOE Joint Genome Institute (JGI-PGF)"/>
            <person name="Walter F."/>
            <person name="Albersmeier A."/>
            <person name="Kalinowski J."/>
            <person name="Ruckert C."/>
        </authorList>
    </citation>
    <scope>NUCLEOTIDE SEQUENCE</scope>
    <source>
        <strain evidence="5">NBRC 110023</strain>
    </source>
</reference>
<dbReference type="GO" id="GO:0005840">
    <property type="term" value="C:ribosome"/>
    <property type="evidence" value="ECO:0007669"/>
    <property type="project" value="UniProtKB-KW"/>
</dbReference>
<evidence type="ECO:0000256" key="3">
    <source>
        <dbReference type="ARBA" id="ARBA00023004"/>
    </source>
</evidence>
<dbReference type="GO" id="GO:0046872">
    <property type="term" value="F:metal ion binding"/>
    <property type="evidence" value="ECO:0007669"/>
    <property type="project" value="UniProtKB-KW"/>
</dbReference>
<proteinExistence type="predicted"/>
<keyword evidence="5" id="KW-0687">Ribonucleoprotein</keyword>
<dbReference type="PANTHER" id="PTHR13096">
    <property type="entry name" value="MINA53 MYC INDUCED NUCLEAR ANTIGEN"/>
    <property type="match status" value="1"/>
</dbReference>
<dbReference type="SUPFAM" id="SSF51197">
    <property type="entry name" value="Clavaminate synthase-like"/>
    <property type="match status" value="1"/>
</dbReference>
<keyword evidence="3" id="KW-0408">Iron</keyword>
<comment type="caution">
    <text evidence="5">The sequence shown here is derived from an EMBL/GenBank/DDBJ whole genome shotgun (WGS) entry which is preliminary data.</text>
</comment>
<accession>A0AA37WI47</accession>
<dbReference type="SMART" id="SM00558">
    <property type="entry name" value="JmjC"/>
    <property type="match status" value="1"/>
</dbReference>
<dbReference type="Gene3D" id="3.40.366.30">
    <property type="entry name" value="50S ribosomal protein L16 arginine hydroxylase, Chain A, Domain 2"/>
    <property type="match status" value="1"/>
</dbReference>
<dbReference type="EMBL" id="BSOT01000005">
    <property type="protein sequence ID" value="GLR70502.1"/>
    <property type="molecule type" value="Genomic_DNA"/>
</dbReference>
<feature type="domain" description="JmjC" evidence="4">
    <location>
        <begin position="76"/>
        <end position="216"/>
    </location>
</feature>
<dbReference type="InterPro" id="IPR039994">
    <property type="entry name" value="NO66-like"/>
</dbReference>
<evidence type="ECO:0000256" key="1">
    <source>
        <dbReference type="ARBA" id="ARBA00001954"/>
    </source>
</evidence>
<evidence type="ECO:0000256" key="2">
    <source>
        <dbReference type="ARBA" id="ARBA00022723"/>
    </source>
</evidence>
<sequence>MPIINSQAFIADYWQKKPCVIRNFIPNFSDPIDEHELAGLAQLEEIDARLMSQKNGRWTVTQGPIDDFEPLCVNDWTLLVQGVDRYIDDIDALFRHVDFLPTWRTDDVMVSYSVKNAGVGAHIDEYDVFIVQGKGKRQWQVGLPGTFETDIPHPLLRLIKGFTPIIDVELSSGDAIYIPPFHPHSGITIEDSLNYSLGFRAPNTIELLSGLADECIANDKGDGKNASISSTCRLSHLLNTRYSDPDIHKKRHNNPQGEVSFEEIDALKSHLKTLIDAKEATPMLMRFLSLQALPSEEIVELSVIELEQLLVLGNAIRKTSGVKPIYLQKDKEEKEDFNFYIDGHSFQVDASVGSLFRELFETSMLVISKDDIHLIRNNQEAKQTLLQLINLGFYYIDNE</sequence>